<dbReference type="Pfam" id="PF00593">
    <property type="entry name" value="TonB_dep_Rec_b-barrel"/>
    <property type="match status" value="1"/>
</dbReference>
<dbReference type="NCBIfam" id="TIGR04056">
    <property type="entry name" value="OMP_RagA_SusC"/>
    <property type="match status" value="1"/>
</dbReference>
<evidence type="ECO:0000256" key="7">
    <source>
        <dbReference type="ARBA" id="ARBA00023004"/>
    </source>
</evidence>
<comment type="similarity">
    <text evidence="12 13">Belongs to the TonB-dependent receptor family.</text>
</comment>
<dbReference type="InterPro" id="IPR036942">
    <property type="entry name" value="Beta-barrel_TonB_sf"/>
</dbReference>
<organism evidence="15 16">
    <name type="scientific">Fulvitalea axinellae</name>
    <dbReference type="NCBI Taxonomy" id="1182444"/>
    <lineage>
        <taxon>Bacteria</taxon>
        <taxon>Pseudomonadati</taxon>
        <taxon>Bacteroidota</taxon>
        <taxon>Cytophagia</taxon>
        <taxon>Cytophagales</taxon>
        <taxon>Persicobacteraceae</taxon>
        <taxon>Fulvitalea</taxon>
    </lineage>
</organism>
<dbReference type="Gene3D" id="2.60.40.1120">
    <property type="entry name" value="Carboxypeptidase-like, regulatory domain"/>
    <property type="match status" value="1"/>
</dbReference>
<evidence type="ECO:0000256" key="5">
    <source>
        <dbReference type="ARBA" id="ARBA00022692"/>
    </source>
</evidence>
<comment type="subcellular location">
    <subcellularLocation>
        <location evidence="1 12">Cell outer membrane</location>
        <topology evidence="1 12">Multi-pass membrane protein</topology>
    </subcellularLocation>
</comment>
<dbReference type="EMBL" id="AP025314">
    <property type="protein sequence ID" value="BDD07621.1"/>
    <property type="molecule type" value="Genomic_DNA"/>
</dbReference>
<gene>
    <name evidence="15" type="ORF">FUAX_00530</name>
</gene>
<evidence type="ECO:0000256" key="6">
    <source>
        <dbReference type="ARBA" id="ARBA00022729"/>
    </source>
</evidence>
<dbReference type="Pfam" id="PF07715">
    <property type="entry name" value="Plug"/>
    <property type="match status" value="1"/>
</dbReference>
<dbReference type="InterPro" id="IPR008969">
    <property type="entry name" value="CarboxyPept-like_regulatory"/>
</dbReference>
<evidence type="ECO:0000256" key="12">
    <source>
        <dbReference type="PROSITE-ProRule" id="PRU01360"/>
    </source>
</evidence>
<evidence type="ECO:0000256" key="13">
    <source>
        <dbReference type="RuleBase" id="RU003357"/>
    </source>
</evidence>
<keyword evidence="7" id="KW-0408">Iron</keyword>
<dbReference type="AlphaFoldDB" id="A0AAU9CFV1"/>
<dbReference type="SMART" id="SM00965">
    <property type="entry name" value="STN"/>
    <property type="match status" value="1"/>
</dbReference>
<dbReference type="SUPFAM" id="SSF49464">
    <property type="entry name" value="Carboxypeptidase regulatory domain-like"/>
    <property type="match status" value="1"/>
</dbReference>
<keyword evidence="6" id="KW-0732">Signal</keyword>
<feature type="domain" description="Secretin/TonB short N-terminal" evidence="14">
    <location>
        <begin position="64"/>
        <end position="115"/>
    </location>
</feature>
<keyword evidence="8 13" id="KW-0798">TonB box</keyword>
<evidence type="ECO:0000256" key="1">
    <source>
        <dbReference type="ARBA" id="ARBA00004571"/>
    </source>
</evidence>
<evidence type="ECO:0000256" key="9">
    <source>
        <dbReference type="ARBA" id="ARBA00023136"/>
    </source>
</evidence>
<keyword evidence="16" id="KW-1185">Reference proteome</keyword>
<keyword evidence="5 12" id="KW-0812">Transmembrane</keyword>
<accession>A0AAU9CFV1</accession>
<dbReference type="GO" id="GO:0015344">
    <property type="term" value="F:siderophore uptake transmembrane transporter activity"/>
    <property type="evidence" value="ECO:0007669"/>
    <property type="project" value="TreeGrafter"/>
</dbReference>
<evidence type="ECO:0000256" key="2">
    <source>
        <dbReference type="ARBA" id="ARBA00022448"/>
    </source>
</evidence>
<dbReference type="InterPro" id="IPR000531">
    <property type="entry name" value="Beta-barrel_TonB"/>
</dbReference>
<evidence type="ECO:0000256" key="8">
    <source>
        <dbReference type="ARBA" id="ARBA00023077"/>
    </source>
</evidence>
<dbReference type="PANTHER" id="PTHR30069">
    <property type="entry name" value="TONB-DEPENDENT OUTER MEMBRANE RECEPTOR"/>
    <property type="match status" value="1"/>
</dbReference>
<sequence length="1129" mass="123621">MKFFTNHPFALRQKTGIILPFFLVMMMAVNSLAYAEGKTFQTDYDFKNVTVEKALNDIARKSGMELFFRNAELERIKRSVTLSGDMTLDEALKKVLKGTSLKFKIDDDQIIIFGETGKKKPAKTIQEKKETVSGVVKDESGEPVPGVSVLVKGTSLGTSTDFEGNFVLKVAKTDVLVLSSIGFATQEVSVGNRTTFDITLSPDVEQLQEVVVTALGIKREKKALGYSVTEVKSEELTLNKNPNVVNSLKGRVAGVQVSTASSGAGGASRVLIRGANSLNSNNEPLYVVDGVPVDNTPFGNVKTAGGQWDRTDYGSGISDLNPDDIESMSILKGPNAAALYGSRAANGVVLITTKQGSSRKGLGVSISSSATFESPMLLPDFQNEYGQGSGGVVPADLKSLKSAGGSWGAKLDGSNKLYWTGDEKPYSAQSDNVRDFFEVGTTFNNSVAIDGGSDKATFRFSYSNMQNRGILPGGELDRHNFNIRGTAKLSDQLSLDAKATYFLQDAKQRPFLGDNSDNPVKDLFNLPRNVDIKDLEDYKNPDGTLRSWSTGAQNPYWTQNYNVKEDTRRRLSGFVKLTYKLTDNLSVFARAGTDYTNLQFYEVYPYYHLHNSQGRYSRRRNQIVETNYDFLVMYNKELSEDFNLSLNAGGSLYNRKTDNVSNSGENFTIPTLVSPGNIPQDKKGGDFSISEKEIQSLYATGQLSFRNYAFLDLTLRNDWSSTLPSDNRSYLYPSASASVVVNDMLGLESDVLSFAKVRASWAEVGNDTDPYKLNESLQLNGLYLGKPMVGVGGQKLNSNLNPEKTVSTEIGVDLRLFENRIYADFSYYDIQTTDQIIALQLPAATGYGTKVVNVGKVTNKGVELLIGAKPVVTEDFTWDVSFNFSKNKNELAELDESIDVYQFASIQAGGGVSIVAQTDGGFGDILGRDFKRNDNGEIIVDDNGLPVADSEQKVLGNYQPDWTGGITNTLSYKGLSFNFLIDMRMGGELYSFTDADLDASGVSKNSLYGREGGIVVDGVTESGEKNTSNVSSELYFGRLSGIASEYIVDASNVRLREASLTYSLPKSWLAKTFIKNASLSLIGRNLFFLSKETENVDPESSFSTGNGQGIVFYNLPTTRSYGFNLKFSF</sequence>
<protein>
    <submittedName>
        <fullName evidence="15">SusC/RagA family TonB-linked outer membrane protein</fullName>
    </submittedName>
</protein>
<dbReference type="Gene3D" id="2.170.130.10">
    <property type="entry name" value="TonB-dependent receptor, plug domain"/>
    <property type="match status" value="1"/>
</dbReference>
<keyword evidence="9 12" id="KW-0472">Membrane</keyword>
<reference evidence="15 16" key="1">
    <citation type="submission" date="2021-12" db="EMBL/GenBank/DDBJ databases">
        <title>Genome sequencing of bacteria with rrn-lacking chromosome and rrn-plasmid.</title>
        <authorList>
            <person name="Anda M."/>
            <person name="Iwasaki W."/>
        </authorList>
    </citation>
    <scope>NUCLEOTIDE SEQUENCE [LARGE SCALE GENOMIC DNA]</scope>
    <source>
        <strain evidence="15 16">DSM 100852</strain>
    </source>
</reference>
<dbReference type="InterPro" id="IPR037066">
    <property type="entry name" value="Plug_dom_sf"/>
</dbReference>
<evidence type="ECO:0000256" key="11">
    <source>
        <dbReference type="ARBA" id="ARBA00023237"/>
    </source>
</evidence>
<dbReference type="Gene3D" id="3.55.50.30">
    <property type="match status" value="1"/>
</dbReference>
<dbReference type="InterPro" id="IPR023996">
    <property type="entry name" value="TonB-dep_OMP_SusC/RagA"/>
</dbReference>
<keyword evidence="4" id="KW-0406">Ion transport</keyword>
<keyword evidence="10" id="KW-0675">Receptor</keyword>
<evidence type="ECO:0000259" key="14">
    <source>
        <dbReference type="SMART" id="SM00965"/>
    </source>
</evidence>
<dbReference type="GO" id="GO:0044718">
    <property type="term" value="P:siderophore transmembrane transport"/>
    <property type="evidence" value="ECO:0007669"/>
    <property type="project" value="TreeGrafter"/>
</dbReference>
<dbReference type="Proteomes" id="UP001348817">
    <property type="component" value="Chromosome"/>
</dbReference>
<evidence type="ECO:0000313" key="15">
    <source>
        <dbReference type="EMBL" id="BDD07621.1"/>
    </source>
</evidence>
<proteinExistence type="inferred from homology"/>
<evidence type="ECO:0000256" key="4">
    <source>
        <dbReference type="ARBA" id="ARBA00022496"/>
    </source>
</evidence>
<evidence type="ECO:0000313" key="16">
    <source>
        <dbReference type="Proteomes" id="UP001348817"/>
    </source>
</evidence>
<dbReference type="InterPro" id="IPR011662">
    <property type="entry name" value="Secretin/TonB_short_N"/>
</dbReference>
<keyword evidence="3 12" id="KW-1134">Transmembrane beta strand</keyword>
<dbReference type="RefSeq" id="WP_338392936.1">
    <property type="nucleotide sequence ID" value="NZ_AP025314.1"/>
</dbReference>
<dbReference type="KEGG" id="fax:FUAX_00530"/>
<dbReference type="InterPro" id="IPR012910">
    <property type="entry name" value="Plug_dom"/>
</dbReference>
<keyword evidence="2 12" id="KW-0813">Transport</keyword>
<dbReference type="Gene3D" id="2.40.170.20">
    <property type="entry name" value="TonB-dependent receptor, beta-barrel domain"/>
    <property type="match status" value="1"/>
</dbReference>
<keyword evidence="11 12" id="KW-0998">Cell outer membrane</keyword>
<dbReference type="NCBIfam" id="TIGR04057">
    <property type="entry name" value="SusC_RagA_signa"/>
    <property type="match status" value="1"/>
</dbReference>
<dbReference type="Pfam" id="PF07660">
    <property type="entry name" value="STN"/>
    <property type="match status" value="1"/>
</dbReference>
<dbReference type="PANTHER" id="PTHR30069:SF29">
    <property type="entry name" value="HEMOGLOBIN AND HEMOGLOBIN-HAPTOGLOBIN-BINDING PROTEIN 1-RELATED"/>
    <property type="match status" value="1"/>
</dbReference>
<evidence type="ECO:0000256" key="10">
    <source>
        <dbReference type="ARBA" id="ARBA00023170"/>
    </source>
</evidence>
<dbReference type="InterPro" id="IPR039426">
    <property type="entry name" value="TonB-dep_rcpt-like"/>
</dbReference>
<dbReference type="SUPFAM" id="SSF56935">
    <property type="entry name" value="Porins"/>
    <property type="match status" value="1"/>
</dbReference>
<evidence type="ECO:0000256" key="3">
    <source>
        <dbReference type="ARBA" id="ARBA00022452"/>
    </source>
</evidence>
<dbReference type="GO" id="GO:0009279">
    <property type="term" value="C:cell outer membrane"/>
    <property type="evidence" value="ECO:0007669"/>
    <property type="project" value="UniProtKB-SubCell"/>
</dbReference>
<dbReference type="Pfam" id="PF13715">
    <property type="entry name" value="CarbopepD_reg_2"/>
    <property type="match status" value="1"/>
</dbReference>
<keyword evidence="4" id="KW-0410">Iron transport</keyword>
<dbReference type="PROSITE" id="PS52016">
    <property type="entry name" value="TONB_DEPENDENT_REC_3"/>
    <property type="match status" value="1"/>
</dbReference>
<dbReference type="InterPro" id="IPR023997">
    <property type="entry name" value="TonB-dep_OMP_SusC/RagA_CS"/>
</dbReference>
<name>A0AAU9CFV1_9BACT</name>